<dbReference type="InterPro" id="IPR012970">
    <property type="entry name" value="Lyase_8_alpha_N"/>
</dbReference>
<accession>A0A1C7MQN6</accession>
<dbReference type="PANTHER" id="PTHR38481">
    <property type="entry name" value="HYALURONATE LYASE"/>
    <property type="match status" value="1"/>
</dbReference>
<keyword evidence="2" id="KW-0732">Signal</keyword>
<dbReference type="Gene3D" id="1.50.10.100">
    <property type="entry name" value="Chondroitin AC/alginate lyase"/>
    <property type="match status" value="1"/>
</dbReference>
<sequence>MYRSFRLVAAAATGCIYAIAATAIPAARNLDAATLADIQTVTEGRLSTIVGGTTGATSISSWLSSLGSNGQWPSSEVDYTAGCDAPTANWAAQEHWERILTFASAWHGGLENAQQFVQSIDLRSAISLAMGFWFANDFSDPSCLDSGGDAACPCGTPGLWNTNWFSNVIGIPTFVGEVCLLLNNTLTPTELGNCTKFTGRSYATFETGINGGLLTINATLLADAFGRVHADAVVQNATKADGIRADGSFGQHTGIVYNGNYGKDYENDLFSFEIEAGGTQFQAGPEARSAVETLVDGDQWMIYRNVFTNVLHWDFSVLGRFLTDPVIDNHASSSINTNLTQLQVLGQEWGSDILTNVFDDLSLNTTDANSGNLTGNRMFYANDFMVQRGPGYVTSLRMYSTRTQNTECTDEANPFGFHLSDGTVYNHLQGDEYEDIVAAWDWNLIPGITVDYNATTLDCSDTGRTAIRLSWAPELAEDMVLPGERCPARDGGSGSRLPPPHQFSRCWISASMSVTCLSMVLLWESGNFTDASSLWHGGVGYIFNTSDPVSLSLDIGPRTGAWTAIGASSQPPVTVDMFAHGFQAKASATKLQSIRNDGSISALLDETNEMAMLVFWETDGGQVTVPSPNGAASIKVQSSGSANVIFRMDTWTVTVAEPTQTLSALTLNFTLGSGSVPIGWGSSESKGLSFDLPSGGIAGSSLTQTLPS</sequence>
<proteinExistence type="inferred from homology"/>
<dbReference type="SUPFAM" id="SSF48230">
    <property type="entry name" value="Chondroitin AC/alginate lyase"/>
    <property type="match status" value="1"/>
</dbReference>
<evidence type="ECO:0000259" key="5">
    <source>
        <dbReference type="Pfam" id="PF02884"/>
    </source>
</evidence>
<evidence type="ECO:0000313" key="7">
    <source>
        <dbReference type="EMBL" id="OBZ79153.1"/>
    </source>
</evidence>
<dbReference type="Gene3D" id="2.70.98.10">
    <property type="match status" value="1"/>
</dbReference>
<reference evidence="7 8" key="1">
    <citation type="submission" date="2016-03" db="EMBL/GenBank/DDBJ databases">
        <title>Whole genome sequencing of Grifola frondosa 9006-11.</title>
        <authorList>
            <person name="Min B."/>
            <person name="Park H."/>
            <person name="Kim J.-G."/>
            <person name="Cho H."/>
            <person name="Oh Y.-L."/>
            <person name="Kong W.-S."/>
            <person name="Choi I.-G."/>
        </authorList>
    </citation>
    <scope>NUCLEOTIDE SEQUENCE [LARGE SCALE GENOMIC DNA]</scope>
    <source>
        <strain evidence="7 8">9006-11</strain>
    </source>
</reference>
<dbReference type="Gene3D" id="2.60.220.10">
    <property type="entry name" value="Polysaccharide lyase family 8-like, C-terminal"/>
    <property type="match status" value="1"/>
</dbReference>
<dbReference type="InterPro" id="IPR014718">
    <property type="entry name" value="GH-type_carb-bd"/>
</dbReference>
<dbReference type="InterPro" id="IPR003159">
    <property type="entry name" value="Lyase_8_central_dom"/>
</dbReference>
<evidence type="ECO:0000256" key="1">
    <source>
        <dbReference type="ARBA" id="ARBA00006699"/>
    </source>
</evidence>
<dbReference type="Proteomes" id="UP000092993">
    <property type="component" value="Unassembled WGS sequence"/>
</dbReference>
<dbReference type="Pfam" id="PF02278">
    <property type="entry name" value="Lyase_8"/>
    <property type="match status" value="2"/>
</dbReference>
<gene>
    <name evidence="7" type="primary">cslA_0</name>
    <name evidence="7" type="ORF">A0H81_01176</name>
</gene>
<dbReference type="InterPro" id="IPR004103">
    <property type="entry name" value="Lyase_8_C"/>
</dbReference>
<dbReference type="PANTHER" id="PTHR38481:SF1">
    <property type="entry name" value="HYALURONATE LYASE"/>
    <property type="match status" value="1"/>
</dbReference>
<dbReference type="EMBL" id="LUGG01000001">
    <property type="protein sequence ID" value="OBZ79153.1"/>
    <property type="molecule type" value="Genomic_DNA"/>
</dbReference>
<dbReference type="InterPro" id="IPR011071">
    <property type="entry name" value="Lyase_8-like_C"/>
</dbReference>
<evidence type="ECO:0000256" key="3">
    <source>
        <dbReference type="ARBA" id="ARBA00023239"/>
    </source>
</evidence>
<dbReference type="GO" id="GO:0005975">
    <property type="term" value="P:carbohydrate metabolic process"/>
    <property type="evidence" value="ECO:0007669"/>
    <property type="project" value="InterPro"/>
</dbReference>
<feature type="domain" description="Polysaccharide lyase 8 N-terminal alpha-helical" evidence="6">
    <location>
        <begin position="210"/>
        <end position="263"/>
    </location>
</feature>
<dbReference type="AlphaFoldDB" id="A0A1C7MQN6"/>
<dbReference type="GO" id="GO:0030246">
    <property type="term" value="F:carbohydrate binding"/>
    <property type="evidence" value="ECO:0007669"/>
    <property type="project" value="InterPro"/>
</dbReference>
<dbReference type="OrthoDB" id="5980780at2759"/>
<name>A0A1C7MQN6_GRIFR</name>
<comment type="similarity">
    <text evidence="1">Belongs to the polysaccharide lyase 8 family.</text>
</comment>
<feature type="domain" description="Polysaccharide lyase family 8 central" evidence="4">
    <location>
        <begin position="523"/>
        <end position="588"/>
    </location>
</feature>
<evidence type="ECO:0000259" key="4">
    <source>
        <dbReference type="Pfam" id="PF02278"/>
    </source>
</evidence>
<dbReference type="InterPro" id="IPR008929">
    <property type="entry name" value="Chondroitin_lyas"/>
</dbReference>
<dbReference type="Pfam" id="PF08124">
    <property type="entry name" value="Lyase_8_N"/>
    <property type="match status" value="1"/>
</dbReference>
<organism evidence="7 8">
    <name type="scientific">Grifola frondosa</name>
    <name type="common">Maitake</name>
    <name type="synonym">Polyporus frondosus</name>
    <dbReference type="NCBI Taxonomy" id="5627"/>
    <lineage>
        <taxon>Eukaryota</taxon>
        <taxon>Fungi</taxon>
        <taxon>Dikarya</taxon>
        <taxon>Basidiomycota</taxon>
        <taxon>Agaricomycotina</taxon>
        <taxon>Agaricomycetes</taxon>
        <taxon>Polyporales</taxon>
        <taxon>Grifolaceae</taxon>
        <taxon>Grifola</taxon>
    </lineage>
</organism>
<dbReference type="GO" id="GO:0016837">
    <property type="term" value="F:carbon-oxygen lyase activity, acting on polysaccharides"/>
    <property type="evidence" value="ECO:0007669"/>
    <property type="project" value="UniProtKB-ARBA"/>
</dbReference>
<dbReference type="Pfam" id="PF02884">
    <property type="entry name" value="Lyase_8_C"/>
    <property type="match status" value="1"/>
</dbReference>
<dbReference type="SUPFAM" id="SSF74650">
    <property type="entry name" value="Galactose mutarotase-like"/>
    <property type="match status" value="1"/>
</dbReference>
<keyword evidence="3" id="KW-0456">Lyase</keyword>
<feature type="domain" description="Polysaccharide lyase family 8 C-terminal" evidence="5">
    <location>
        <begin position="594"/>
        <end position="666"/>
    </location>
</feature>
<evidence type="ECO:0000313" key="8">
    <source>
        <dbReference type="Proteomes" id="UP000092993"/>
    </source>
</evidence>
<comment type="caution">
    <text evidence="7">The sequence shown here is derived from an EMBL/GenBank/DDBJ whole genome shotgun (WGS) entry which is preliminary data.</text>
</comment>
<evidence type="ECO:0000259" key="6">
    <source>
        <dbReference type="Pfam" id="PF08124"/>
    </source>
</evidence>
<evidence type="ECO:0000256" key="2">
    <source>
        <dbReference type="ARBA" id="ARBA00022729"/>
    </source>
</evidence>
<dbReference type="InterPro" id="IPR011013">
    <property type="entry name" value="Gal_mutarotase_sf_dom"/>
</dbReference>
<feature type="domain" description="Polysaccharide lyase family 8 central" evidence="4">
    <location>
        <begin position="376"/>
        <end position="465"/>
    </location>
</feature>
<dbReference type="InterPro" id="IPR038970">
    <property type="entry name" value="Lyase_8"/>
</dbReference>
<dbReference type="SUPFAM" id="SSF49863">
    <property type="entry name" value="Hyaluronate lyase-like, C-terminal domain"/>
    <property type="match status" value="1"/>
</dbReference>
<dbReference type="GO" id="GO:0005576">
    <property type="term" value="C:extracellular region"/>
    <property type="evidence" value="ECO:0007669"/>
    <property type="project" value="InterPro"/>
</dbReference>
<keyword evidence="8" id="KW-1185">Reference proteome</keyword>
<protein>
    <submittedName>
        <fullName evidence="7">Chondroitinase-AC</fullName>
    </submittedName>
</protein>